<keyword evidence="1" id="KW-1133">Transmembrane helix</keyword>
<keyword evidence="1" id="KW-0812">Transmembrane</keyword>
<accession>A0A1B0ZI66</accession>
<dbReference type="STRING" id="1630135.DAD186_10700"/>
<dbReference type="GO" id="GO:0016020">
    <property type="term" value="C:membrane"/>
    <property type="evidence" value="ECO:0007669"/>
    <property type="project" value="InterPro"/>
</dbReference>
<feature type="transmembrane region" description="Helical" evidence="1">
    <location>
        <begin position="42"/>
        <end position="62"/>
    </location>
</feature>
<dbReference type="AlphaFoldDB" id="A0A1B0ZI66"/>
<evidence type="ECO:0000313" key="3">
    <source>
        <dbReference type="Proteomes" id="UP000092596"/>
    </source>
</evidence>
<keyword evidence="1" id="KW-0472">Membrane</keyword>
<dbReference type="GO" id="GO:0004190">
    <property type="term" value="F:aspartic-type endopeptidase activity"/>
    <property type="evidence" value="ECO:0007669"/>
    <property type="project" value="InterPro"/>
</dbReference>
<gene>
    <name evidence="2" type="ORF">DAD186_10700</name>
</gene>
<evidence type="ECO:0000313" key="2">
    <source>
        <dbReference type="EMBL" id="ANP27620.1"/>
    </source>
</evidence>
<name>A0A1B0ZI66_9MICO</name>
<dbReference type="EMBL" id="CP012117">
    <property type="protein sequence ID" value="ANP27620.1"/>
    <property type="molecule type" value="Genomic_DNA"/>
</dbReference>
<dbReference type="RefSeq" id="WP_082991095.1">
    <property type="nucleotide sequence ID" value="NZ_CP012117.1"/>
</dbReference>
<dbReference type="Proteomes" id="UP000092596">
    <property type="component" value="Chromosome"/>
</dbReference>
<feature type="transmembrane region" description="Helical" evidence="1">
    <location>
        <begin position="105"/>
        <end position="133"/>
    </location>
</feature>
<dbReference type="KEGG" id="dva:DAD186_10700"/>
<evidence type="ECO:0000256" key="1">
    <source>
        <dbReference type="SAM" id="Phobius"/>
    </source>
</evidence>
<feature type="transmembrane region" description="Helical" evidence="1">
    <location>
        <begin position="68"/>
        <end position="93"/>
    </location>
</feature>
<sequence length="167" mass="17305">MISSFESTVAVMHFIFVTCAHLTFAVPLSYYDIREHRLPNKLTLALNGAVLSTAAIGALIVPELDTRVLGACIIALVVGALTFSVALFFPASLGMGDAKVTPATVLLAALGGAPVLLGALAWVCGAGAISALWVLMRTKSTKTRFAFGPIILSAPYGGLALTLLGIF</sequence>
<reference evidence="2 3" key="1">
    <citation type="submission" date="2015-06" db="EMBL/GenBank/DDBJ databases">
        <title>Investigation of pathophysiology for high-risk pregnancy and development of treatment modality based on it.</title>
        <authorList>
            <person name="Kim B.-C."/>
            <person name="Lim S."/>
        </authorList>
    </citation>
    <scope>NUCLEOTIDE SEQUENCE [LARGE SCALE GENOMIC DNA]</scope>
    <source>
        <strain evidence="2 3">AD1-86</strain>
    </source>
</reference>
<feature type="transmembrane region" description="Helical" evidence="1">
    <location>
        <begin position="12"/>
        <end position="30"/>
    </location>
</feature>
<dbReference type="Gene3D" id="1.20.120.1220">
    <property type="match status" value="1"/>
</dbReference>
<organism evidence="2 3">
    <name type="scientific">Dermabacter vaginalis</name>
    <dbReference type="NCBI Taxonomy" id="1630135"/>
    <lineage>
        <taxon>Bacteria</taxon>
        <taxon>Bacillati</taxon>
        <taxon>Actinomycetota</taxon>
        <taxon>Actinomycetes</taxon>
        <taxon>Micrococcales</taxon>
        <taxon>Dermabacteraceae</taxon>
        <taxon>Dermabacter</taxon>
    </lineage>
</organism>
<proteinExistence type="predicted"/>
<feature type="transmembrane region" description="Helical" evidence="1">
    <location>
        <begin position="145"/>
        <end position="166"/>
    </location>
</feature>
<protein>
    <submittedName>
        <fullName evidence="2">Uncharacterized protein</fullName>
    </submittedName>
</protein>